<dbReference type="AlphaFoldDB" id="A0AAN7UUT2"/>
<name>A0AAN7UUT2_9PEZI</name>
<accession>A0AAN7UUT2</accession>
<keyword evidence="2" id="KW-1185">Reference proteome</keyword>
<reference evidence="1 2" key="1">
    <citation type="submission" date="2023-10" db="EMBL/GenBank/DDBJ databases">
        <title>Draft genome sequence of Xylaria bambusicola isolate GMP-LS, the root and basal stem rot pathogen of sugarcane in Indonesia.</title>
        <authorList>
            <person name="Selvaraj P."/>
            <person name="Muralishankar V."/>
            <person name="Muruganantham S."/>
            <person name="Sp S."/>
            <person name="Haryani S."/>
            <person name="Lau K.J.X."/>
            <person name="Naqvi N.I."/>
        </authorList>
    </citation>
    <scope>NUCLEOTIDE SEQUENCE [LARGE SCALE GENOMIC DNA]</scope>
    <source>
        <strain evidence="1">GMP-LS</strain>
    </source>
</reference>
<sequence length="86" mass="9105">MPDDPNCCTRDVTARPPFAAEASPAQSAPGDARIVTGNLEVRDVLMSIYAANQSRTSLHASTKSPSEFCTECVALHVLCSCLLPTP</sequence>
<dbReference type="Proteomes" id="UP001305414">
    <property type="component" value="Unassembled WGS sequence"/>
</dbReference>
<gene>
    <name evidence="1" type="ORF">RRF57_010312</name>
</gene>
<evidence type="ECO:0000313" key="2">
    <source>
        <dbReference type="Proteomes" id="UP001305414"/>
    </source>
</evidence>
<dbReference type="EMBL" id="JAWHQM010000043">
    <property type="protein sequence ID" value="KAK5634599.1"/>
    <property type="molecule type" value="Genomic_DNA"/>
</dbReference>
<organism evidence="1 2">
    <name type="scientific">Xylaria bambusicola</name>
    <dbReference type="NCBI Taxonomy" id="326684"/>
    <lineage>
        <taxon>Eukaryota</taxon>
        <taxon>Fungi</taxon>
        <taxon>Dikarya</taxon>
        <taxon>Ascomycota</taxon>
        <taxon>Pezizomycotina</taxon>
        <taxon>Sordariomycetes</taxon>
        <taxon>Xylariomycetidae</taxon>
        <taxon>Xylariales</taxon>
        <taxon>Xylariaceae</taxon>
        <taxon>Xylaria</taxon>
    </lineage>
</organism>
<protein>
    <submittedName>
        <fullName evidence="1">Uncharacterized protein</fullName>
    </submittedName>
</protein>
<proteinExistence type="predicted"/>
<comment type="caution">
    <text evidence="1">The sequence shown here is derived from an EMBL/GenBank/DDBJ whole genome shotgun (WGS) entry which is preliminary data.</text>
</comment>
<evidence type="ECO:0000313" key="1">
    <source>
        <dbReference type="EMBL" id="KAK5634599.1"/>
    </source>
</evidence>